<evidence type="ECO:0000313" key="1">
    <source>
        <dbReference type="EMBL" id="KAK8060505.1"/>
    </source>
</evidence>
<dbReference type="Proteomes" id="UP001446871">
    <property type="component" value="Unassembled WGS sequence"/>
</dbReference>
<sequence length="154" mass="17777">MLRLLRPPPAGAPPHDLDQRITRADARPYYRYTTKQIEPDNCVLTPSCLGIVFGLLHRSDPADLRKFQRFSQRQRYDFVLILKGRPALVTPEECIECLPKWDVDSLRKLAVAVGGWKRINRRLLKIRKKAVNNGVKSPPKSQRWNLQLVPRSAK</sequence>
<comment type="caution">
    <text evidence="1">The sequence shown here is derived from an EMBL/GenBank/DDBJ whole genome shotgun (WGS) entry which is preliminary data.</text>
</comment>
<reference evidence="1 2" key="1">
    <citation type="submission" date="2023-01" db="EMBL/GenBank/DDBJ databases">
        <title>Analysis of 21 Apiospora genomes using comparative genomics revels a genus with tremendous synthesis potential of carbohydrate active enzymes and secondary metabolites.</title>
        <authorList>
            <person name="Sorensen T."/>
        </authorList>
    </citation>
    <scope>NUCLEOTIDE SEQUENCE [LARGE SCALE GENOMIC DNA]</scope>
    <source>
        <strain evidence="1 2">CBS 83171</strain>
    </source>
</reference>
<gene>
    <name evidence="1" type="ORF">PG996_010435</name>
</gene>
<protein>
    <recommendedName>
        <fullName evidence="3">LAGLIDADG endonuclease</fullName>
    </recommendedName>
</protein>
<evidence type="ECO:0000313" key="2">
    <source>
        <dbReference type="Proteomes" id="UP001446871"/>
    </source>
</evidence>
<proteinExistence type="predicted"/>
<dbReference type="EMBL" id="JAQQWM010000006">
    <property type="protein sequence ID" value="KAK8060505.1"/>
    <property type="molecule type" value="Genomic_DNA"/>
</dbReference>
<name>A0ABR1UNK2_9PEZI</name>
<evidence type="ECO:0008006" key="3">
    <source>
        <dbReference type="Google" id="ProtNLM"/>
    </source>
</evidence>
<organism evidence="1 2">
    <name type="scientific">Apiospora saccharicola</name>
    <dbReference type="NCBI Taxonomy" id="335842"/>
    <lineage>
        <taxon>Eukaryota</taxon>
        <taxon>Fungi</taxon>
        <taxon>Dikarya</taxon>
        <taxon>Ascomycota</taxon>
        <taxon>Pezizomycotina</taxon>
        <taxon>Sordariomycetes</taxon>
        <taxon>Xylariomycetidae</taxon>
        <taxon>Amphisphaeriales</taxon>
        <taxon>Apiosporaceae</taxon>
        <taxon>Apiospora</taxon>
    </lineage>
</organism>
<keyword evidence="2" id="KW-1185">Reference proteome</keyword>
<accession>A0ABR1UNK2</accession>